<sequence length="200" mass="23203">MKPILIYEGKPSWQIRERLSLLCSDRDEYPTDDSEKFRDVFFPEFSNILEVIEPPPGSFIQYNCYAHVLGLKGVIFKEVVVAVIEEFKQEPTDSPKTGDIVIYRNTQMGNKLYTTIEHAGILSESKKVISKWGEGALFKHDIFYVPLSYGNVVEFYKPDIKELASEIIKKRKTMGLEVEETPKYILRQQLYEVHTKKNQS</sequence>
<dbReference type="InterPro" id="IPR056106">
    <property type="entry name" value="DUF7689"/>
</dbReference>
<reference evidence="2 3" key="1">
    <citation type="journal article" date="2016" name="Nat. Commun.">
        <title>Thousands of microbial genomes shed light on interconnected biogeochemical processes in an aquifer system.</title>
        <authorList>
            <person name="Anantharaman K."/>
            <person name="Brown C.T."/>
            <person name="Hug L.A."/>
            <person name="Sharon I."/>
            <person name="Castelle C.J."/>
            <person name="Probst A.J."/>
            <person name="Thomas B.C."/>
            <person name="Singh A."/>
            <person name="Wilkins M.J."/>
            <person name="Karaoz U."/>
            <person name="Brodie E.L."/>
            <person name="Williams K.H."/>
            <person name="Hubbard S.S."/>
            <person name="Banfield J.F."/>
        </authorList>
    </citation>
    <scope>NUCLEOTIDE SEQUENCE [LARGE SCALE GENOMIC DNA]</scope>
</reference>
<proteinExistence type="predicted"/>
<evidence type="ECO:0000313" key="3">
    <source>
        <dbReference type="Proteomes" id="UP000176404"/>
    </source>
</evidence>
<evidence type="ECO:0000259" key="1">
    <source>
        <dbReference type="Pfam" id="PF24738"/>
    </source>
</evidence>
<evidence type="ECO:0000313" key="2">
    <source>
        <dbReference type="EMBL" id="OGM59493.1"/>
    </source>
</evidence>
<dbReference type="Pfam" id="PF24738">
    <property type="entry name" value="DUF7689"/>
    <property type="match status" value="1"/>
</dbReference>
<organism evidence="2 3">
    <name type="scientific">Candidatus Woesebacteria bacterium RIFCSPLOWO2_01_FULL_39_10b</name>
    <dbReference type="NCBI Taxonomy" id="1802517"/>
    <lineage>
        <taxon>Bacteria</taxon>
        <taxon>Candidatus Woeseibacteriota</taxon>
    </lineage>
</organism>
<feature type="domain" description="DUF7689" evidence="1">
    <location>
        <begin position="61"/>
        <end position="157"/>
    </location>
</feature>
<gene>
    <name evidence="2" type="ORF">A2892_02500</name>
</gene>
<name>A0A1F8B627_9BACT</name>
<accession>A0A1F8B627</accession>
<dbReference type="Proteomes" id="UP000176404">
    <property type="component" value="Unassembled WGS sequence"/>
</dbReference>
<protein>
    <recommendedName>
        <fullName evidence="1">DUF7689 domain-containing protein</fullName>
    </recommendedName>
</protein>
<comment type="caution">
    <text evidence="2">The sequence shown here is derived from an EMBL/GenBank/DDBJ whole genome shotgun (WGS) entry which is preliminary data.</text>
</comment>
<dbReference type="AlphaFoldDB" id="A0A1F8B627"/>
<dbReference type="EMBL" id="MGHD01000019">
    <property type="protein sequence ID" value="OGM59493.1"/>
    <property type="molecule type" value="Genomic_DNA"/>
</dbReference>